<sequence length="85" mass="10262">MPFGLTNAPAIFMDLMNRVFYQYLDKFVIVFIDDILIYSKSEEEHEKHLRIVLQTLREEQLYAKLSKCEFWLDQIPFLGHIITFF</sequence>
<reference evidence="2" key="2">
    <citation type="submission" date="2023-04" db="EMBL/GenBank/DDBJ databases">
        <authorList>
            <person name="Bruccoleri R.E."/>
            <person name="Oakeley E.J."/>
            <person name="Faust A.-M."/>
            <person name="Dessus-Babus S."/>
            <person name="Altorfer M."/>
            <person name="Burckhardt D."/>
            <person name="Oertli M."/>
            <person name="Naumann U."/>
            <person name="Petersen F."/>
            <person name="Wong J."/>
        </authorList>
    </citation>
    <scope>NUCLEOTIDE SEQUENCE</scope>
    <source>
        <strain evidence="2">GSM-AAB239-AS_SAM_17_03QT</strain>
        <tissue evidence="2">Leaf</tissue>
    </source>
</reference>
<dbReference type="PANTHER" id="PTHR24559">
    <property type="entry name" value="TRANSPOSON TY3-I GAG-POL POLYPROTEIN"/>
    <property type="match status" value="1"/>
</dbReference>
<dbReference type="Pfam" id="PF00078">
    <property type="entry name" value="RVT_1"/>
    <property type="match status" value="1"/>
</dbReference>
<dbReference type="AlphaFoldDB" id="A0AAX6H895"/>
<dbReference type="Proteomes" id="UP001140949">
    <property type="component" value="Unassembled WGS sequence"/>
</dbReference>
<dbReference type="FunFam" id="3.30.70.270:FF:000003">
    <property type="entry name" value="Transposon Ty3-G Gag-Pol polyprotein"/>
    <property type="match status" value="1"/>
</dbReference>
<dbReference type="CDD" id="cd01647">
    <property type="entry name" value="RT_LTR"/>
    <property type="match status" value="1"/>
</dbReference>
<comment type="caution">
    <text evidence="2">The sequence shown here is derived from an EMBL/GenBank/DDBJ whole genome shotgun (WGS) entry which is preliminary data.</text>
</comment>
<organism evidence="2 3">
    <name type="scientific">Iris pallida</name>
    <name type="common">Sweet iris</name>
    <dbReference type="NCBI Taxonomy" id="29817"/>
    <lineage>
        <taxon>Eukaryota</taxon>
        <taxon>Viridiplantae</taxon>
        <taxon>Streptophyta</taxon>
        <taxon>Embryophyta</taxon>
        <taxon>Tracheophyta</taxon>
        <taxon>Spermatophyta</taxon>
        <taxon>Magnoliopsida</taxon>
        <taxon>Liliopsida</taxon>
        <taxon>Asparagales</taxon>
        <taxon>Iridaceae</taxon>
        <taxon>Iridoideae</taxon>
        <taxon>Irideae</taxon>
        <taxon>Iris</taxon>
    </lineage>
</organism>
<dbReference type="InterPro" id="IPR043502">
    <property type="entry name" value="DNA/RNA_pol_sf"/>
</dbReference>
<keyword evidence="3" id="KW-1185">Reference proteome</keyword>
<protein>
    <recommendedName>
        <fullName evidence="1">Reverse transcriptase domain-containing protein</fullName>
    </recommendedName>
</protein>
<dbReference type="PANTHER" id="PTHR24559:SF444">
    <property type="entry name" value="REVERSE TRANSCRIPTASE DOMAIN-CONTAINING PROTEIN"/>
    <property type="match status" value="1"/>
</dbReference>
<dbReference type="InterPro" id="IPR000477">
    <property type="entry name" value="RT_dom"/>
</dbReference>
<feature type="domain" description="Reverse transcriptase" evidence="1">
    <location>
        <begin position="1"/>
        <end position="82"/>
    </location>
</feature>
<evidence type="ECO:0000313" key="3">
    <source>
        <dbReference type="Proteomes" id="UP001140949"/>
    </source>
</evidence>
<name>A0AAX6H895_IRIPA</name>
<evidence type="ECO:0000313" key="2">
    <source>
        <dbReference type="EMBL" id="KAJ6837239.1"/>
    </source>
</evidence>
<proteinExistence type="predicted"/>
<dbReference type="SUPFAM" id="SSF56672">
    <property type="entry name" value="DNA/RNA polymerases"/>
    <property type="match status" value="1"/>
</dbReference>
<dbReference type="EMBL" id="JANAVB010011399">
    <property type="protein sequence ID" value="KAJ6837239.1"/>
    <property type="molecule type" value="Genomic_DNA"/>
</dbReference>
<dbReference type="InterPro" id="IPR043128">
    <property type="entry name" value="Rev_trsase/Diguanyl_cyclase"/>
</dbReference>
<gene>
    <name evidence="2" type="ORF">M6B38_121860</name>
</gene>
<accession>A0AAX6H895</accession>
<dbReference type="PROSITE" id="PS50878">
    <property type="entry name" value="RT_POL"/>
    <property type="match status" value="1"/>
</dbReference>
<reference evidence="2" key="1">
    <citation type="journal article" date="2023" name="GigaByte">
        <title>Genome assembly of the bearded iris, Iris pallida Lam.</title>
        <authorList>
            <person name="Bruccoleri R.E."/>
            <person name="Oakeley E.J."/>
            <person name="Faust A.M.E."/>
            <person name="Altorfer M."/>
            <person name="Dessus-Babus S."/>
            <person name="Burckhardt D."/>
            <person name="Oertli M."/>
            <person name="Naumann U."/>
            <person name="Petersen F."/>
            <person name="Wong J."/>
        </authorList>
    </citation>
    <scope>NUCLEOTIDE SEQUENCE</scope>
    <source>
        <strain evidence="2">GSM-AAB239-AS_SAM_17_03QT</strain>
    </source>
</reference>
<dbReference type="Gene3D" id="3.30.70.270">
    <property type="match status" value="1"/>
</dbReference>
<dbReference type="InterPro" id="IPR053134">
    <property type="entry name" value="RNA-dir_DNA_polymerase"/>
</dbReference>
<evidence type="ECO:0000259" key="1">
    <source>
        <dbReference type="PROSITE" id="PS50878"/>
    </source>
</evidence>